<evidence type="ECO:0000313" key="3">
    <source>
        <dbReference type="Proteomes" id="UP000290958"/>
    </source>
</evidence>
<protein>
    <submittedName>
        <fullName evidence="2">Uncharacterized protein</fullName>
    </submittedName>
</protein>
<evidence type="ECO:0000313" key="2">
    <source>
        <dbReference type="EMBL" id="RXR29959.1"/>
    </source>
</evidence>
<gene>
    <name evidence="2" type="ORF">EQG66_05345</name>
</gene>
<dbReference type="AlphaFoldDB" id="A0A4Q1KLE4"/>
<sequence length="92" mass="9791">MGLPQPKMLHGREIREKIPTSSPLEPARPIESVQGEVAAMQSLIASRLVQQNAEESPRDAGSMLESAISSLSRLSGYAAMGLALAAIAFLIF</sequence>
<evidence type="ECO:0000256" key="1">
    <source>
        <dbReference type="SAM" id="MobiDB-lite"/>
    </source>
</evidence>
<feature type="region of interest" description="Disordered" evidence="1">
    <location>
        <begin position="1"/>
        <end position="28"/>
    </location>
</feature>
<accession>A0A4Q1KLE4</accession>
<organism evidence="2 3">
    <name type="scientific">Sphingobium fluviale</name>
    <dbReference type="NCBI Taxonomy" id="2506423"/>
    <lineage>
        <taxon>Bacteria</taxon>
        <taxon>Pseudomonadati</taxon>
        <taxon>Pseudomonadota</taxon>
        <taxon>Alphaproteobacteria</taxon>
        <taxon>Sphingomonadales</taxon>
        <taxon>Sphingomonadaceae</taxon>
        <taxon>Sphingobium</taxon>
    </lineage>
</organism>
<name>A0A4Q1KLE4_9SPHN</name>
<comment type="caution">
    <text evidence="2">The sequence shown here is derived from an EMBL/GenBank/DDBJ whole genome shotgun (WGS) entry which is preliminary data.</text>
</comment>
<proteinExistence type="predicted"/>
<keyword evidence="3" id="KW-1185">Reference proteome</keyword>
<dbReference type="EMBL" id="SBKP01000003">
    <property type="protein sequence ID" value="RXR29959.1"/>
    <property type="molecule type" value="Genomic_DNA"/>
</dbReference>
<dbReference type="Proteomes" id="UP000290958">
    <property type="component" value="Unassembled WGS sequence"/>
</dbReference>
<dbReference type="RefSeq" id="WP_129403505.1">
    <property type="nucleotide sequence ID" value="NZ_SBKP01000003.1"/>
</dbReference>
<reference evidence="3" key="1">
    <citation type="submission" date="2019-01" db="EMBL/GenBank/DDBJ databases">
        <title>Cytophagaceae bacterium strain CAR-16.</title>
        <authorList>
            <person name="Chen W.-M."/>
        </authorList>
    </citation>
    <scope>NUCLEOTIDE SEQUENCE [LARGE SCALE GENOMIC DNA]</scope>
    <source>
        <strain evidence="3">CHR27</strain>
    </source>
</reference>